<keyword evidence="4" id="KW-1185">Reference proteome</keyword>
<dbReference type="HOGENOM" id="CLU_490294_0_0_1"/>
<protein>
    <submittedName>
        <fullName evidence="3">Uncharacterized protein</fullName>
    </submittedName>
</protein>
<reference evidence="3 4" key="1">
    <citation type="journal article" date="2013" name="Nature">
        <title>Insights into bilaterian evolution from three spiralian genomes.</title>
        <authorList>
            <person name="Simakov O."/>
            <person name="Marletaz F."/>
            <person name="Cho S.J."/>
            <person name="Edsinger-Gonzales E."/>
            <person name="Havlak P."/>
            <person name="Hellsten U."/>
            <person name="Kuo D.H."/>
            <person name="Larsson T."/>
            <person name="Lv J."/>
            <person name="Arendt D."/>
            <person name="Savage R."/>
            <person name="Osoegawa K."/>
            <person name="de Jong P."/>
            <person name="Grimwood J."/>
            <person name="Chapman J.A."/>
            <person name="Shapiro H."/>
            <person name="Aerts A."/>
            <person name="Otillar R.P."/>
            <person name="Terry A.Y."/>
            <person name="Boore J.L."/>
            <person name="Grigoriev I.V."/>
            <person name="Lindberg D.R."/>
            <person name="Seaver E.C."/>
            <person name="Weisblat D.A."/>
            <person name="Putnam N.H."/>
            <person name="Rokhsar D.S."/>
        </authorList>
    </citation>
    <scope>NUCLEOTIDE SEQUENCE [LARGE SCALE GENOMIC DNA]</scope>
</reference>
<feature type="region of interest" description="Disordered" evidence="1">
    <location>
        <begin position="40"/>
        <end position="70"/>
    </location>
</feature>
<evidence type="ECO:0000256" key="1">
    <source>
        <dbReference type="SAM" id="MobiDB-lite"/>
    </source>
</evidence>
<dbReference type="Proteomes" id="UP000030746">
    <property type="component" value="Unassembled WGS sequence"/>
</dbReference>
<feature type="chain" id="PRO_5004717254" evidence="2">
    <location>
        <begin position="28"/>
        <end position="556"/>
    </location>
</feature>
<name>V4AWT6_LOTGI</name>
<feature type="region of interest" description="Disordered" evidence="1">
    <location>
        <begin position="157"/>
        <end position="384"/>
    </location>
</feature>
<evidence type="ECO:0000313" key="3">
    <source>
        <dbReference type="EMBL" id="ESO99490.1"/>
    </source>
</evidence>
<dbReference type="AlphaFoldDB" id="V4AWT6"/>
<feature type="compositionally biased region" description="Polar residues" evidence="1">
    <location>
        <begin position="237"/>
        <end position="362"/>
    </location>
</feature>
<dbReference type="GeneID" id="20237796"/>
<dbReference type="KEGG" id="lgi:LOTGIDRAFT_158582"/>
<organism evidence="3 4">
    <name type="scientific">Lottia gigantea</name>
    <name type="common">Giant owl limpet</name>
    <dbReference type="NCBI Taxonomy" id="225164"/>
    <lineage>
        <taxon>Eukaryota</taxon>
        <taxon>Metazoa</taxon>
        <taxon>Spiralia</taxon>
        <taxon>Lophotrochozoa</taxon>
        <taxon>Mollusca</taxon>
        <taxon>Gastropoda</taxon>
        <taxon>Patellogastropoda</taxon>
        <taxon>Lottioidea</taxon>
        <taxon>Lottiidae</taxon>
        <taxon>Lottia</taxon>
    </lineage>
</organism>
<feature type="compositionally biased region" description="Polar residues" evidence="1">
    <location>
        <begin position="187"/>
        <end position="216"/>
    </location>
</feature>
<feature type="signal peptide" evidence="2">
    <location>
        <begin position="1"/>
        <end position="27"/>
    </location>
</feature>
<gene>
    <name evidence="3" type="ORF">LOTGIDRAFT_158582</name>
</gene>
<evidence type="ECO:0000313" key="4">
    <source>
        <dbReference type="Proteomes" id="UP000030746"/>
    </source>
</evidence>
<sequence length="556" mass="60928">MAALRKQHVIFVLVSIILLENSALNNGQDLKQQSIPKKISHNILDDPDTPQQKQTKPTQKPYAEKSGPKVNDPLIKQFQEQEKRILNSLNRVKRIYETQMEKYRREYNSLTPVQIKTRERYINYIAKVRETYSNMRKQNAAKMSKRFNEIRLMQNQTASSSLVRKTPANEKPIPKISPKPTIFIPLESSNDVSDTAVSNKGSSGVSDTNRTVSNKGFSGVSDTTVSSKGVSGVSDTNRTVSNKGTSDVSNTTVSSKGASGVSDTNRTVSNKGFSGVSDTTVSSKGASGVSDTNRTVSNKGTSDVSNTTVSSKGASGVSDTNRTVSNKGSSGVPDTNRTISNRGTTSVSDTNRNVFNKTANRTDPNKDYSGDSDTDVYDKGSSSAHDTNRIVLKKGAIGFSDTNVFNKGASGVLGANRIVSNKDVASNSNRGLNGVSRRVVRNKIGSDNKILSRTIIPSAKHDSAFNEDFKSEMKSTDLFGIYHILLDELKNMTTSKNQEKVVGRKDHKIVMVKFPVDDLSHKDRSMNRPQNNKEQNIVLTKNEEFDYIGNDADNKE</sequence>
<accession>V4AWT6</accession>
<keyword evidence="2" id="KW-0732">Signal</keyword>
<proteinExistence type="predicted"/>
<dbReference type="RefSeq" id="XP_009049977.1">
    <property type="nucleotide sequence ID" value="XM_009051729.1"/>
</dbReference>
<feature type="compositionally biased region" description="Low complexity" evidence="1">
    <location>
        <begin position="174"/>
        <end position="185"/>
    </location>
</feature>
<dbReference type="CTD" id="20237796"/>
<feature type="compositionally biased region" description="Low complexity" evidence="1">
    <location>
        <begin position="49"/>
        <end position="61"/>
    </location>
</feature>
<dbReference type="EMBL" id="KB201037">
    <property type="protein sequence ID" value="ESO99490.1"/>
    <property type="molecule type" value="Genomic_DNA"/>
</dbReference>
<feature type="compositionally biased region" description="Low complexity" evidence="1">
    <location>
        <begin position="218"/>
        <end position="236"/>
    </location>
</feature>
<evidence type="ECO:0000256" key="2">
    <source>
        <dbReference type="SAM" id="SignalP"/>
    </source>
</evidence>